<sequence length="374" mass="43051">MDSNSPLLQQVLNGESEQDKTHEARAIILCSHDETDSALIRPPKLGPKPDLESFEEASEHNSEEEISQSEAASTFSFTFHALFNHKNFCKASKYTIISLCLNLAPITIYLFDFVTDWVNGFSYWNRREENKDNIFYFALTIFVIVLPAVVMHIFSACWEIEANEDKKKQENKTAGGCCFFFSMALMHILQIGPVYRYVRAAYYGLKSTSRKADLQPALHDHFYRKCHAELADVDFLRMVESFLEAGPQLVLQIYIMVTTLQTPFITVLSCCVSLFGMSTSPVAYERALRIAVQDKVQLSIIGTIVMFLYRVCNITSRVFALALLLNLHFWIWISLFVFHWFLMTLMILQQNTNFCPTKAKECFYNVIIGFFLHF</sequence>
<evidence type="ECO:0000256" key="8">
    <source>
        <dbReference type="SAM" id="MobiDB-lite"/>
    </source>
</evidence>
<comment type="subcellular location">
    <subcellularLocation>
        <location evidence="1">Cell membrane</location>
        <topology evidence="1">Multi-pass membrane protein</topology>
    </subcellularLocation>
    <subcellularLocation>
        <location evidence="7">Membrane</location>
        <topology evidence="7">Multi-pass membrane protein</topology>
    </subcellularLocation>
</comment>
<protein>
    <recommendedName>
        <fullName evidence="7">XK-related protein</fullName>
    </recommendedName>
</protein>
<evidence type="ECO:0000256" key="7">
    <source>
        <dbReference type="RuleBase" id="RU910716"/>
    </source>
</evidence>
<keyword evidence="10" id="KW-1185">Reference proteome</keyword>
<feature type="region of interest" description="Disordered" evidence="8">
    <location>
        <begin position="1"/>
        <end position="20"/>
    </location>
</feature>
<dbReference type="InterPro" id="IPR050895">
    <property type="entry name" value="XK-related_scramblase"/>
</dbReference>
<keyword evidence="6 7" id="KW-0472">Membrane</keyword>
<evidence type="ECO:0000256" key="3">
    <source>
        <dbReference type="ARBA" id="ARBA00022475"/>
    </source>
</evidence>
<dbReference type="InterPro" id="IPR018629">
    <property type="entry name" value="XK-rel"/>
</dbReference>
<feature type="region of interest" description="Disordered" evidence="8">
    <location>
        <begin position="38"/>
        <end position="65"/>
    </location>
</feature>
<feature type="transmembrane region" description="Helical" evidence="7">
    <location>
        <begin position="253"/>
        <end position="277"/>
    </location>
</feature>
<dbReference type="PANTHER" id="PTHR16024">
    <property type="entry name" value="XK-RELATED PROTEIN"/>
    <property type="match status" value="1"/>
</dbReference>
<keyword evidence="5 7" id="KW-1133">Transmembrane helix</keyword>
<reference evidence="9 10" key="1">
    <citation type="submission" date="2024-02" db="EMBL/GenBank/DDBJ databases">
        <authorList>
            <person name="Daric V."/>
            <person name="Darras S."/>
        </authorList>
    </citation>
    <scope>NUCLEOTIDE SEQUENCE [LARGE SCALE GENOMIC DNA]</scope>
</reference>
<feature type="transmembrane region" description="Helical" evidence="7">
    <location>
        <begin position="174"/>
        <end position="195"/>
    </location>
</feature>
<evidence type="ECO:0000256" key="5">
    <source>
        <dbReference type="ARBA" id="ARBA00022989"/>
    </source>
</evidence>
<accession>A0ABP0H2F2</accession>
<gene>
    <name evidence="9" type="ORF">CVLEPA_LOCUS31521</name>
</gene>
<proteinExistence type="inferred from homology"/>
<dbReference type="Proteomes" id="UP001642483">
    <property type="component" value="Unassembled WGS sequence"/>
</dbReference>
<evidence type="ECO:0000256" key="6">
    <source>
        <dbReference type="ARBA" id="ARBA00023136"/>
    </source>
</evidence>
<evidence type="ECO:0000256" key="1">
    <source>
        <dbReference type="ARBA" id="ARBA00004651"/>
    </source>
</evidence>
<organism evidence="9 10">
    <name type="scientific">Clavelina lepadiformis</name>
    <name type="common">Light-bulb sea squirt</name>
    <name type="synonym">Ascidia lepadiformis</name>
    <dbReference type="NCBI Taxonomy" id="159417"/>
    <lineage>
        <taxon>Eukaryota</taxon>
        <taxon>Metazoa</taxon>
        <taxon>Chordata</taxon>
        <taxon>Tunicata</taxon>
        <taxon>Ascidiacea</taxon>
        <taxon>Aplousobranchia</taxon>
        <taxon>Clavelinidae</taxon>
        <taxon>Clavelina</taxon>
    </lineage>
</organism>
<name>A0ABP0H2F2_CLALP</name>
<evidence type="ECO:0000256" key="4">
    <source>
        <dbReference type="ARBA" id="ARBA00022692"/>
    </source>
</evidence>
<comment type="similarity">
    <text evidence="2 7">Belongs to the XK family.</text>
</comment>
<keyword evidence="3" id="KW-1003">Cell membrane</keyword>
<comment type="caution">
    <text evidence="9">The sequence shown here is derived from an EMBL/GenBank/DDBJ whole genome shotgun (WGS) entry which is preliminary data.</text>
</comment>
<dbReference type="EMBL" id="CAWYQH010000174">
    <property type="protein sequence ID" value="CAK8698057.1"/>
    <property type="molecule type" value="Genomic_DNA"/>
</dbReference>
<feature type="transmembrane region" description="Helical" evidence="7">
    <location>
        <begin position="329"/>
        <end position="348"/>
    </location>
</feature>
<evidence type="ECO:0000313" key="9">
    <source>
        <dbReference type="EMBL" id="CAK8698057.1"/>
    </source>
</evidence>
<keyword evidence="4 7" id="KW-0812">Transmembrane</keyword>
<feature type="compositionally biased region" description="Polar residues" evidence="8">
    <location>
        <begin position="1"/>
        <end position="15"/>
    </location>
</feature>
<feature type="transmembrane region" description="Helical" evidence="7">
    <location>
        <begin position="134"/>
        <end position="154"/>
    </location>
</feature>
<evidence type="ECO:0000256" key="2">
    <source>
        <dbReference type="ARBA" id="ARBA00008789"/>
    </source>
</evidence>
<evidence type="ECO:0000313" key="10">
    <source>
        <dbReference type="Proteomes" id="UP001642483"/>
    </source>
</evidence>
<feature type="transmembrane region" description="Helical" evidence="7">
    <location>
        <begin position="298"/>
        <end position="323"/>
    </location>
</feature>
<dbReference type="PANTHER" id="PTHR16024:SF6">
    <property type="entry name" value="XK-RELATED PROTEIN"/>
    <property type="match status" value="1"/>
</dbReference>
<feature type="compositionally biased region" description="Basic and acidic residues" evidence="8">
    <location>
        <begin position="47"/>
        <end position="63"/>
    </location>
</feature>
<dbReference type="Pfam" id="PF09815">
    <property type="entry name" value="XK-related"/>
    <property type="match status" value="1"/>
</dbReference>
<feature type="transmembrane region" description="Helical" evidence="7">
    <location>
        <begin position="94"/>
        <end position="114"/>
    </location>
</feature>